<comment type="caution">
    <text evidence="6">The sequence shown here is derived from an EMBL/GenBank/DDBJ whole genome shotgun (WGS) entry which is preliminary data.</text>
</comment>
<dbReference type="InterPro" id="IPR045076">
    <property type="entry name" value="MutS"/>
</dbReference>
<evidence type="ECO:0000313" key="7">
    <source>
        <dbReference type="Proteomes" id="UP000747110"/>
    </source>
</evidence>
<feature type="compositionally biased region" description="Gly residues" evidence="4">
    <location>
        <begin position="223"/>
        <end position="234"/>
    </location>
</feature>
<name>A0A8J4C348_9CHLO</name>
<dbReference type="Gene3D" id="3.40.50.300">
    <property type="entry name" value="P-loop containing nucleotide triphosphate hydrolases"/>
    <property type="match status" value="1"/>
</dbReference>
<dbReference type="GO" id="GO:0005524">
    <property type="term" value="F:ATP binding"/>
    <property type="evidence" value="ECO:0007669"/>
    <property type="project" value="UniProtKB-KW"/>
</dbReference>
<dbReference type="InterPro" id="IPR000432">
    <property type="entry name" value="DNA_mismatch_repair_MutS_C"/>
</dbReference>
<dbReference type="AlphaFoldDB" id="A0A8J4C348"/>
<keyword evidence="7" id="KW-1185">Reference proteome</keyword>
<dbReference type="GO" id="GO:0140664">
    <property type="term" value="F:ATP-dependent DNA damage sensor activity"/>
    <property type="evidence" value="ECO:0007669"/>
    <property type="project" value="InterPro"/>
</dbReference>
<evidence type="ECO:0000256" key="1">
    <source>
        <dbReference type="ARBA" id="ARBA00022741"/>
    </source>
</evidence>
<dbReference type="InterPro" id="IPR027417">
    <property type="entry name" value="P-loop_NTPase"/>
</dbReference>
<dbReference type="PANTHER" id="PTHR11361">
    <property type="entry name" value="DNA MISMATCH REPAIR PROTEIN MUTS FAMILY MEMBER"/>
    <property type="match status" value="1"/>
</dbReference>
<dbReference type="GO" id="GO:0005739">
    <property type="term" value="C:mitochondrion"/>
    <property type="evidence" value="ECO:0007669"/>
    <property type="project" value="TreeGrafter"/>
</dbReference>
<keyword evidence="2" id="KW-0067">ATP-binding</keyword>
<gene>
    <name evidence="6" type="ORF">Vretifemale_4461</name>
</gene>
<keyword evidence="1" id="KW-0547">Nucleotide-binding</keyword>
<evidence type="ECO:0000259" key="5">
    <source>
        <dbReference type="SMART" id="SM00534"/>
    </source>
</evidence>
<dbReference type="Gene3D" id="1.10.1420.10">
    <property type="match status" value="1"/>
</dbReference>
<feature type="region of interest" description="Disordered" evidence="4">
    <location>
        <begin position="218"/>
        <end position="257"/>
    </location>
</feature>
<sequence>DHTAGGTHGSVGGGWWSAGSRQPSPADGQFHAHRGRIAAVAVQSATATGGPGDIKHEVLTLLPRDLDKVCYSGVGTAASSDPGRGIGELVRSLLLLRDMLSLLEPLANALKLARSPLLAAIRTNCNEPRLLTLKQRVDEVLDEDATGASSRAPFISRIQQCFAIRAEAAPGGLLEMARGSLCRLTESVHGLGARYAQEMELPGLKISYNSRKGFYLTLPPPGGTGKGSGGGGGRKATRGRERAADASAGGHEAAGTAYRTTPNATAPAVGGDTSVGAAAQLAPQLMVLERRGNGALLLTTHELNALNTRLRDATFDCLLLTRQLLESVVSEAFAQLGALQRLVDSLALLDMMVGLADLVANGPMGQCCRPKLQLGGPLAIVQGRHPLLAARNALAATGGEGAAGGSSVQPNDSFVSSSAPLHIITGPNMSGKSTYLHQVALLVVMAQAGCWVPADFFALSPFTALLGRLGCGGGGGSSGGLGPEDDLESGSSSFLTEMQDATAVLASATSRSLVLLDELGRATSTADGVGLAWAICEELMTRGSATLLATHFPQLGELAVLYPQARLWKLQVDTTAGALDFRWLLQPAAALDYCHYGLMLAEAAGMPGSVVAEARRIAEMLEETERRRLEVCAGGSGLWATAASVCSRLTVLAQQWRSGGATVEGAERAIQLLRGLQQEASAVPLEELQRELMFEVPQAAE</sequence>
<dbReference type="OrthoDB" id="276261at2759"/>
<dbReference type="Proteomes" id="UP000747110">
    <property type="component" value="Unassembled WGS sequence"/>
</dbReference>
<feature type="compositionally biased region" description="Low complexity" evidence="4">
    <location>
        <begin position="245"/>
        <end position="255"/>
    </location>
</feature>
<dbReference type="Pfam" id="PF00488">
    <property type="entry name" value="MutS_V"/>
    <property type="match status" value="1"/>
</dbReference>
<dbReference type="GO" id="GO:0006298">
    <property type="term" value="P:mismatch repair"/>
    <property type="evidence" value="ECO:0007669"/>
    <property type="project" value="InterPro"/>
</dbReference>
<dbReference type="EMBL" id="BNCP01000006">
    <property type="protein sequence ID" value="GIL74568.1"/>
    <property type="molecule type" value="Genomic_DNA"/>
</dbReference>
<dbReference type="PANTHER" id="PTHR11361:SF34">
    <property type="entry name" value="DNA MISMATCH REPAIR PROTEIN MSH1, MITOCHONDRIAL"/>
    <property type="match status" value="1"/>
</dbReference>
<feature type="compositionally biased region" description="Gly residues" evidence="4">
    <location>
        <begin position="1"/>
        <end position="16"/>
    </location>
</feature>
<dbReference type="GO" id="GO:0030983">
    <property type="term" value="F:mismatched DNA binding"/>
    <property type="evidence" value="ECO:0007669"/>
    <property type="project" value="InterPro"/>
</dbReference>
<feature type="domain" description="DNA mismatch repair proteins mutS family" evidence="5">
    <location>
        <begin position="419"/>
        <end position="619"/>
    </location>
</feature>
<protein>
    <recommendedName>
        <fullName evidence="5">DNA mismatch repair proteins mutS family domain-containing protein</fullName>
    </recommendedName>
</protein>
<feature type="non-terminal residue" evidence="6">
    <location>
        <position position="701"/>
    </location>
</feature>
<organism evidence="6 7">
    <name type="scientific">Volvox reticuliferus</name>
    <dbReference type="NCBI Taxonomy" id="1737510"/>
    <lineage>
        <taxon>Eukaryota</taxon>
        <taxon>Viridiplantae</taxon>
        <taxon>Chlorophyta</taxon>
        <taxon>core chlorophytes</taxon>
        <taxon>Chlorophyceae</taxon>
        <taxon>CS clade</taxon>
        <taxon>Chlamydomonadales</taxon>
        <taxon>Volvocaceae</taxon>
        <taxon>Volvox</taxon>
    </lineage>
</organism>
<feature type="region of interest" description="Disordered" evidence="4">
    <location>
        <begin position="1"/>
        <end position="29"/>
    </location>
</feature>
<reference evidence="6" key="1">
    <citation type="journal article" date="2021" name="Proc. Natl. Acad. Sci. U.S.A.">
        <title>Three genomes in the algal genus Volvox reveal the fate of a haploid sex-determining region after a transition to homothallism.</title>
        <authorList>
            <person name="Yamamoto K."/>
            <person name="Hamaji T."/>
            <person name="Kawai-Toyooka H."/>
            <person name="Matsuzaki R."/>
            <person name="Takahashi F."/>
            <person name="Nishimura Y."/>
            <person name="Kawachi M."/>
            <person name="Noguchi H."/>
            <person name="Minakuchi Y."/>
            <person name="Umen J.G."/>
            <person name="Toyoda A."/>
            <person name="Nozaki H."/>
        </authorList>
    </citation>
    <scope>NUCLEOTIDE SEQUENCE</scope>
    <source>
        <strain evidence="6">NIES-3786</strain>
    </source>
</reference>
<evidence type="ECO:0000256" key="2">
    <source>
        <dbReference type="ARBA" id="ARBA00022840"/>
    </source>
</evidence>
<evidence type="ECO:0000256" key="4">
    <source>
        <dbReference type="SAM" id="MobiDB-lite"/>
    </source>
</evidence>
<dbReference type="GO" id="GO:0043504">
    <property type="term" value="P:mitochondrial DNA repair"/>
    <property type="evidence" value="ECO:0007669"/>
    <property type="project" value="TreeGrafter"/>
</dbReference>
<accession>A0A8J4C348</accession>
<dbReference type="SMART" id="SM00534">
    <property type="entry name" value="MUTSac"/>
    <property type="match status" value="1"/>
</dbReference>
<keyword evidence="3" id="KW-0238">DNA-binding</keyword>
<dbReference type="SUPFAM" id="SSF48334">
    <property type="entry name" value="DNA repair protein MutS, domain III"/>
    <property type="match status" value="1"/>
</dbReference>
<proteinExistence type="predicted"/>
<evidence type="ECO:0000313" key="6">
    <source>
        <dbReference type="EMBL" id="GIL74568.1"/>
    </source>
</evidence>
<evidence type="ECO:0000256" key="3">
    <source>
        <dbReference type="ARBA" id="ARBA00023125"/>
    </source>
</evidence>
<dbReference type="SUPFAM" id="SSF52540">
    <property type="entry name" value="P-loop containing nucleoside triphosphate hydrolases"/>
    <property type="match status" value="1"/>
</dbReference>
<dbReference type="InterPro" id="IPR036187">
    <property type="entry name" value="DNA_mismatch_repair_MutS_sf"/>
</dbReference>
<dbReference type="GO" id="GO:0005634">
    <property type="term" value="C:nucleus"/>
    <property type="evidence" value="ECO:0007669"/>
    <property type="project" value="TreeGrafter"/>
</dbReference>